<dbReference type="PROSITE" id="PS51186">
    <property type="entry name" value="GNAT"/>
    <property type="match status" value="1"/>
</dbReference>
<sequence length="164" mass="18008">MALPALTLRPPVIADEQEFRRAHALLADEGHVFGLGLSGLSWRYYLRRLAEIEAGDRSFGRVPASFLLAEVDGELVGRTSVRFELNAELAAVGGHIGYCVLPAHRRRGYATEILRQSLTVARAHGVPRALLTCDRTNKPSRRVIEKCGGALENVVAGTCRYWIG</sequence>
<comment type="caution">
    <text evidence="2">The sequence shown here is derived from an EMBL/GenBank/DDBJ whole genome shotgun (WGS) entry which is preliminary data.</text>
</comment>
<evidence type="ECO:0000313" key="3">
    <source>
        <dbReference type="Proteomes" id="UP001595859"/>
    </source>
</evidence>
<dbReference type="Gene3D" id="3.40.630.30">
    <property type="match status" value="1"/>
</dbReference>
<reference evidence="3" key="1">
    <citation type="journal article" date="2019" name="Int. J. Syst. Evol. Microbiol.">
        <title>The Global Catalogue of Microorganisms (GCM) 10K type strain sequencing project: providing services to taxonomists for standard genome sequencing and annotation.</title>
        <authorList>
            <consortium name="The Broad Institute Genomics Platform"/>
            <consortium name="The Broad Institute Genome Sequencing Center for Infectious Disease"/>
            <person name="Wu L."/>
            <person name="Ma J."/>
        </authorList>
    </citation>
    <scope>NUCLEOTIDE SEQUENCE [LARGE SCALE GENOMIC DNA]</scope>
    <source>
        <strain evidence="3">ZS-22-S1</strain>
    </source>
</reference>
<dbReference type="RefSeq" id="WP_378057604.1">
    <property type="nucleotide sequence ID" value="NZ_JBHSIS010000008.1"/>
</dbReference>
<dbReference type="SUPFAM" id="SSF55729">
    <property type="entry name" value="Acyl-CoA N-acyltransferases (Nat)"/>
    <property type="match status" value="1"/>
</dbReference>
<feature type="domain" description="N-acetyltransferase" evidence="1">
    <location>
        <begin position="6"/>
        <end position="164"/>
    </location>
</feature>
<dbReference type="InterPro" id="IPR016181">
    <property type="entry name" value="Acyl_CoA_acyltransferase"/>
</dbReference>
<evidence type="ECO:0000313" key="2">
    <source>
        <dbReference type="EMBL" id="MFC4855644.1"/>
    </source>
</evidence>
<dbReference type="CDD" id="cd04301">
    <property type="entry name" value="NAT_SF"/>
    <property type="match status" value="1"/>
</dbReference>
<dbReference type="PANTHER" id="PTHR39173:SF1">
    <property type="entry name" value="ACETYLTRANSFERASE"/>
    <property type="match status" value="1"/>
</dbReference>
<dbReference type="PANTHER" id="PTHR39173">
    <property type="entry name" value="ACETYLTRANSFERASE"/>
    <property type="match status" value="1"/>
</dbReference>
<evidence type="ECO:0000259" key="1">
    <source>
        <dbReference type="PROSITE" id="PS51186"/>
    </source>
</evidence>
<dbReference type="Proteomes" id="UP001595859">
    <property type="component" value="Unassembled WGS sequence"/>
</dbReference>
<accession>A0ABV9S3X5</accession>
<keyword evidence="3" id="KW-1185">Reference proteome</keyword>
<protein>
    <submittedName>
        <fullName evidence="2">GNAT family N-acetyltransferase</fullName>
    </submittedName>
</protein>
<dbReference type="Pfam" id="PF00583">
    <property type="entry name" value="Acetyltransf_1"/>
    <property type="match status" value="1"/>
</dbReference>
<proteinExistence type="predicted"/>
<dbReference type="InterPro" id="IPR000182">
    <property type="entry name" value="GNAT_dom"/>
</dbReference>
<name>A0ABV9S3X5_9PSEU</name>
<dbReference type="EMBL" id="JBHSIS010000008">
    <property type="protein sequence ID" value="MFC4855644.1"/>
    <property type="molecule type" value="Genomic_DNA"/>
</dbReference>
<organism evidence="2 3">
    <name type="scientific">Actinophytocola glycyrrhizae</name>
    <dbReference type="NCBI Taxonomy" id="2044873"/>
    <lineage>
        <taxon>Bacteria</taxon>
        <taxon>Bacillati</taxon>
        <taxon>Actinomycetota</taxon>
        <taxon>Actinomycetes</taxon>
        <taxon>Pseudonocardiales</taxon>
        <taxon>Pseudonocardiaceae</taxon>
    </lineage>
</organism>
<gene>
    <name evidence="2" type="ORF">ACFPCV_19205</name>
</gene>